<dbReference type="GO" id="GO:0009002">
    <property type="term" value="F:serine-type D-Ala-D-Ala carboxypeptidase activity"/>
    <property type="evidence" value="ECO:0007669"/>
    <property type="project" value="UniProtKB-EC"/>
</dbReference>
<dbReference type="PANTHER" id="PTHR32282:SF33">
    <property type="entry name" value="PEPTIDOGLYCAN GLYCOSYLTRANSFERASE"/>
    <property type="match status" value="1"/>
</dbReference>
<evidence type="ECO:0000259" key="16">
    <source>
        <dbReference type="PROSITE" id="PS51178"/>
    </source>
</evidence>
<dbReference type="Pfam" id="PF03793">
    <property type="entry name" value="PASTA"/>
    <property type="match status" value="1"/>
</dbReference>
<organism evidence="17 18">
    <name type="scientific">Nocardiopsis metallicus</name>
    <dbReference type="NCBI Taxonomy" id="179819"/>
    <lineage>
        <taxon>Bacteria</taxon>
        <taxon>Bacillati</taxon>
        <taxon>Actinomycetota</taxon>
        <taxon>Actinomycetes</taxon>
        <taxon>Streptosporangiales</taxon>
        <taxon>Nocardiopsidaceae</taxon>
        <taxon>Nocardiopsis</taxon>
    </lineage>
</organism>
<dbReference type="SUPFAM" id="SSF56601">
    <property type="entry name" value="beta-lactamase/transpeptidase-like"/>
    <property type="match status" value="1"/>
</dbReference>
<dbReference type="SUPFAM" id="SSF53955">
    <property type="entry name" value="Lysozyme-like"/>
    <property type="match status" value="1"/>
</dbReference>
<feature type="region of interest" description="Disordered" evidence="14">
    <location>
        <begin position="743"/>
        <end position="803"/>
    </location>
</feature>
<dbReference type="EMBL" id="JACHDO010000001">
    <property type="protein sequence ID" value="MBB5493808.1"/>
    <property type="molecule type" value="Genomic_DNA"/>
</dbReference>
<keyword evidence="15" id="KW-0812">Transmembrane</keyword>
<comment type="catalytic activity">
    <reaction evidence="13">
        <text>[GlcNAc-(1-&gt;4)-Mur2Ac(oyl-L-Ala-gamma-D-Glu-L-Lys-D-Ala-D-Ala)](n)-di-trans,octa-cis-undecaprenyl diphosphate + beta-D-GlcNAc-(1-&gt;4)-Mur2Ac(oyl-L-Ala-gamma-D-Glu-L-Lys-D-Ala-D-Ala)-di-trans,octa-cis-undecaprenyl diphosphate = [GlcNAc-(1-&gt;4)-Mur2Ac(oyl-L-Ala-gamma-D-Glu-L-Lys-D-Ala-D-Ala)](n+1)-di-trans,octa-cis-undecaprenyl diphosphate + di-trans,octa-cis-undecaprenyl diphosphate + H(+)</text>
        <dbReference type="Rhea" id="RHEA:23708"/>
        <dbReference type="Rhea" id="RHEA-COMP:9602"/>
        <dbReference type="Rhea" id="RHEA-COMP:9603"/>
        <dbReference type="ChEBI" id="CHEBI:15378"/>
        <dbReference type="ChEBI" id="CHEBI:58405"/>
        <dbReference type="ChEBI" id="CHEBI:60033"/>
        <dbReference type="ChEBI" id="CHEBI:78435"/>
        <dbReference type="EC" id="2.4.99.28"/>
    </reaction>
</comment>
<keyword evidence="4" id="KW-0645">Protease</keyword>
<feature type="domain" description="PASTA" evidence="16">
    <location>
        <begin position="706"/>
        <end position="773"/>
    </location>
</feature>
<feature type="compositionally biased region" description="Acidic residues" evidence="14">
    <location>
        <begin position="694"/>
        <end position="703"/>
    </location>
</feature>
<evidence type="ECO:0000256" key="11">
    <source>
        <dbReference type="ARBA" id="ARBA00023316"/>
    </source>
</evidence>
<keyword evidence="18" id="KW-1185">Reference proteome</keyword>
<dbReference type="Pfam" id="PF00905">
    <property type="entry name" value="Transpeptidase"/>
    <property type="match status" value="1"/>
</dbReference>
<dbReference type="InterPro" id="IPR001460">
    <property type="entry name" value="PCN-bd_Tpept"/>
</dbReference>
<keyword evidence="15" id="KW-1133">Transmembrane helix</keyword>
<dbReference type="GO" id="GO:0008360">
    <property type="term" value="P:regulation of cell shape"/>
    <property type="evidence" value="ECO:0007669"/>
    <property type="project" value="UniProtKB-KW"/>
</dbReference>
<keyword evidence="10" id="KW-0511">Multifunctional enzyme</keyword>
<dbReference type="PANTHER" id="PTHR32282">
    <property type="entry name" value="BINDING PROTEIN TRANSPEPTIDASE, PUTATIVE-RELATED"/>
    <property type="match status" value="1"/>
</dbReference>
<keyword evidence="3 17" id="KW-0121">Carboxypeptidase</keyword>
<keyword evidence="9" id="KW-0573">Peptidoglycan synthesis</keyword>
<comment type="catalytic activity">
    <reaction evidence="12">
        <text>Preferential cleavage: (Ac)2-L-Lys-D-Ala-|-D-Ala. Also transpeptidation of peptidyl-alanyl moieties that are N-acyl substituents of D-alanine.</text>
        <dbReference type="EC" id="3.4.16.4"/>
    </reaction>
</comment>
<dbReference type="GO" id="GO:0008658">
    <property type="term" value="F:penicillin binding"/>
    <property type="evidence" value="ECO:0007669"/>
    <property type="project" value="InterPro"/>
</dbReference>
<dbReference type="InterPro" id="IPR001264">
    <property type="entry name" value="Glyco_trans_51"/>
</dbReference>
<evidence type="ECO:0000313" key="17">
    <source>
        <dbReference type="EMBL" id="MBB5493808.1"/>
    </source>
</evidence>
<dbReference type="AlphaFoldDB" id="A0A840WUH9"/>
<dbReference type="InterPro" id="IPR012338">
    <property type="entry name" value="Beta-lactam/transpept-like"/>
</dbReference>
<reference evidence="17 18" key="1">
    <citation type="submission" date="2020-08" db="EMBL/GenBank/DDBJ databases">
        <title>Sequencing the genomes of 1000 actinobacteria strains.</title>
        <authorList>
            <person name="Klenk H.-P."/>
        </authorList>
    </citation>
    <scope>NUCLEOTIDE SEQUENCE [LARGE SCALE GENOMIC DNA]</scope>
    <source>
        <strain evidence="17 18">DSM 44598</strain>
    </source>
</reference>
<dbReference type="GO" id="GO:0008955">
    <property type="term" value="F:peptidoglycan glycosyltransferase activity"/>
    <property type="evidence" value="ECO:0007669"/>
    <property type="project" value="UniProtKB-EC"/>
</dbReference>
<dbReference type="SMART" id="SM00740">
    <property type="entry name" value="PASTA"/>
    <property type="match status" value="1"/>
</dbReference>
<proteinExistence type="inferred from homology"/>
<keyword evidence="5" id="KW-0328">Glycosyltransferase</keyword>
<dbReference type="GO" id="GO:0006508">
    <property type="term" value="P:proteolysis"/>
    <property type="evidence" value="ECO:0007669"/>
    <property type="project" value="UniProtKB-KW"/>
</dbReference>
<keyword evidence="6" id="KW-0808">Transferase</keyword>
<dbReference type="Pfam" id="PF00912">
    <property type="entry name" value="Transgly"/>
    <property type="match status" value="1"/>
</dbReference>
<dbReference type="Gene3D" id="1.10.3810.10">
    <property type="entry name" value="Biosynthetic peptidoglycan transglycosylase-like"/>
    <property type="match status" value="1"/>
</dbReference>
<dbReference type="InterPro" id="IPR023346">
    <property type="entry name" value="Lysozyme-like_dom_sf"/>
</dbReference>
<dbReference type="FunFam" id="1.10.3810.10:FF:000001">
    <property type="entry name" value="Penicillin-binding protein 1A"/>
    <property type="match status" value="1"/>
</dbReference>
<keyword evidence="11" id="KW-0961">Cell wall biogenesis/degradation</keyword>
<evidence type="ECO:0000256" key="2">
    <source>
        <dbReference type="ARBA" id="ARBA00007739"/>
    </source>
</evidence>
<dbReference type="Gene3D" id="3.40.710.10">
    <property type="entry name" value="DD-peptidase/beta-lactamase superfamily"/>
    <property type="match status" value="1"/>
</dbReference>
<evidence type="ECO:0000256" key="5">
    <source>
        <dbReference type="ARBA" id="ARBA00022676"/>
    </source>
</evidence>
<evidence type="ECO:0000256" key="1">
    <source>
        <dbReference type="ARBA" id="ARBA00007090"/>
    </source>
</evidence>
<comment type="similarity">
    <text evidence="2">In the N-terminal section; belongs to the glycosyltransferase 51 family.</text>
</comment>
<feature type="region of interest" description="Disordered" evidence="14">
    <location>
        <begin position="675"/>
        <end position="717"/>
    </location>
</feature>
<evidence type="ECO:0000256" key="9">
    <source>
        <dbReference type="ARBA" id="ARBA00022984"/>
    </source>
</evidence>
<dbReference type="GO" id="GO:0071555">
    <property type="term" value="P:cell wall organization"/>
    <property type="evidence" value="ECO:0007669"/>
    <property type="project" value="UniProtKB-KW"/>
</dbReference>
<dbReference type="GO" id="GO:0009252">
    <property type="term" value="P:peptidoglycan biosynthetic process"/>
    <property type="evidence" value="ECO:0007669"/>
    <property type="project" value="UniProtKB-KW"/>
</dbReference>
<evidence type="ECO:0000313" key="18">
    <source>
        <dbReference type="Proteomes" id="UP000579647"/>
    </source>
</evidence>
<gene>
    <name evidence="17" type="ORF">HNR07_004945</name>
</gene>
<keyword evidence="7" id="KW-0378">Hydrolase</keyword>
<dbReference type="InterPro" id="IPR036950">
    <property type="entry name" value="PBP_transglycosylase"/>
</dbReference>
<name>A0A840WUH9_9ACTN</name>
<feature type="transmembrane region" description="Helical" evidence="15">
    <location>
        <begin position="12"/>
        <end position="32"/>
    </location>
</feature>
<dbReference type="InterPro" id="IPR050396">
    <property type="entry name" value="Glycosyltr_51/Transpeptidase"/>
</dbReference>
<keyword evidence="8" id="KW-0133">Cell shape</keyword>
<protein>
    <submittedName>
        <fullName evidence="17">Membrane peptidoglycan carboxypeptidase</fullName>
    </submittedName>
</protein>
<keyword evidence="15" id="KW-0472">Membrane</keyword>
<dbReference type="Gene3D" id="3.30.10.20">
    <property type="match status" value="1"/>
</dbReference>
<dbReference type="PROSITE" id="PS51178">
    <property type="entry name" value="PASTA"/>
    <property type="match status" value="1"/>
</dbReference>
<sequence length="803" mass="85290">MGQGTLLQRISQLVVVGVIAGLLVAALALPAVGGMGITARNVASGFLDMPSQLETPPPPQRSTIYDREGGVIAEIFDQNRELVDIDDISPVMIDAILAVEDSRFYEHSGLDVSGTLRAAIRTAGGNTEGASSITQQYVKNVQIEAATSQEELDEAREETIARKIRELRYAVALEQRMSKDEILEGYLNIAYFSDGAYGVESAAQHFFQVPASELELHQAATIAGLVRYPYLYNPRFFPEQTTDRRNVVLDRMVATEAITEAEAEEAKAEEMDLDLDTPPNGCVPSDQPFFCDYVVQEIEQDERFGPNETERARWLRTAGLEIHTTLDPQTQEAGQKAVDKWVPRKNDARKVAAQAVIEPGTGRILGMMQSRNYGPDESKLGETSINFVTDADRGGSSGFQAGSTFKAITLAAALDKGMPFSTSFNSPSTTTVSGQVSCNGGRLESWTLSNAGDSNAGNHNMVSGTKSSSNTYFAQLQARAGLCDTIKMAEKLGLKRADGTLFTENDNTLANSSFTLGSEEVSPLRVANAYATFASGGVYCEPQAITQIEDRQAGTTIDIEPQCERVIDEDVADGTSYLLAQTFNGGTASSLGIGRPAAGKTGTTDGSAAAWFAGFTPQMASSVFVGDPRGPQQHPLRNVRIGDRYFGVVYGATIPGPIWQETMRGAHEGLETEQLASAPGKFGSTSEPAPPRNDDDDDDEDEASPASDDGGVPNVVGMSESDAVSALEAAGYVVNVSGTTVRSSESEGSVAAVNPNPGTRLPEGATVNVFLSSGGGRASTDDAPGGDWYPVTPAGPITRGDGD</sequence>
<dbReference type="InterPro" id="IPR005543">
    <property type="entry name" value="PASTA_dom"/>
</dbReference>
<evidence type="ECO:0000256" key="13">
    <source>
        <dbReference type="ARBA" id="ARBA00049902"/>
    </source>
</evidence>
<comment type="caution">
    <text evidence="17">The sequence shown here is derived from an EMBL/GenBank/DDBJ whole genome shotgun (WGS) entry which is preliminary data.</text>
</comment>
<dbReference type="Proteomes" id="UP000579647">
    <property type="component" value="Unassembled WGS sequence"/>
</dbReference>
<evidence type="ECO:0000256" key="15">
    <source>
        <dbReference type="SAM" id="Phobius"/>
    </source>
</evidence>
<accession>A0A840WUH9</accession>
<evidence type="ECO:0000256" key="7">
    <source>
        <dbReference type="ARBA" id="ARBA00022801"/>
    </source>
</evidence>
<evidence type="ECO:0000256" key="4">
    <source>
        <dbReference type="ARBA" id="ARBA00022670"/>
    </source>
</evidence>
<dbReference type="CDD" id="cd06577">
    <property type="entry name" value="PASTA_pknB"/>
    <property type="match status" value="1"/>
</dbReference>
<evidence type="ECO:0000256" key="8">
    <source>
        <dbReference type="ARBA" id="ARBA00022960"/>
    </source>
</evidence>
<evidence type="ECO:0000256" key="3">
    <source>
        <dbReference type="ARBA" id="ARBA00022645"/>
    </source>
</evidence>
<comment type="similarity">
    <text evidence="1">In the C-terminal section; belongs to the transpeptidase family.</text>
</comment>
<dbReference type="GO" id="GO:0030288">
    <property type="term" value="C:outer membrane-bounded periplasmic space"/>
    <property type="evidence" value="ECO:0007669"/>
    <property type="project" value="TreeGrafter"/>
</dbReference>
<evidence type="ECO:0000256" key="10">
    <source>
        <dbReference type="ARBA" id="ARBA00023268"/>
    </source>
</evidence>
<evidence type="ECO:0000256" key="14">
    <source>
        <dbReference type="SAM" id="MobiDB-lite"/>
    </source>
</evidence>
<evidence type="ECO:0000256" key="12">
    <source>
        <dbReference type="ARBA" id="ARBA00034000"/>
    </source>
</evidence>
<evidence type="ECO:0000256" key="6">
    <source>
        <dbReference type="ARBA" id="ARBA00022679"/>
    </source>
</evidence>